<feature type="region of interest" description="Disordered" evidence="4">
    <location>
        <begin position="169"/>
        <end position="194"/>
    </location>
</feature>
<evidence type="ECO:0000256" key="3">
    <source>
        <dbReference type="ARBA" id="ARBA00023242"/>
    </source>
</evidence>
<dbReference type="InterPro" id="IPR036864">
    <property type="entry name" value="Zn2-C6_fun-type_DNA-bd_sf"/>
</dbReference>
<dbReference type="CDD" id="cd12148">
    <property type="entry name" value="fungal_TF_MHR"/>
    <property type="match status" value="1"/>
</dbReference>
<proteinExistence type="predicted"/>
<dbReference type="AlphaFoldDB" id="A0AB34FVJ8"/>
<feature type="compositionally biased region" description="Polar residues" evidence="4">
    <location>
        <begin position="170"/>
        <end position="187"/>
    </location>
</feature>
<evidence type="ECO:0000256" key="4">
    <source>
        <dbReference type="SAM" id="MobiDB-lite"/>
    </source>
</evidence>
<sequence length="741" mass="80631">MAHQSPGDDAELQRKRRRVRKGTQSCWECRRRKVRCSLTLPAGSTAAAAAACDACTRRGARCVGQELPDEGSPAQQVGDRLGRVEAMIEWLASRADYDHEREPDAVRVTTGSDGPRTRSQQPVAALSHNGLLDAAEVGQDDALHRQLVAAWPSQDEMEIIWSIPARVPSLQDTSCTPSRPEPGTSSPREALQLPPRGSHPVLIARKLLFLGYFLQGCSSQDLGDLGRARRDAIMACAMQTAHRLVTSNHDFVGSVDGVECLLIESLYHNHAGDLRRAWLAVRRAILMAQLMKLPRGANAKRVPVTDASDDIDHMFLWFRLAQMDRYLSLMLGLSAGSADDSFADPVLLGGCTPVERMQRIQCVAAGRILQRDQAETLDDEGMLSTTDEVDAMLRDAASLMPPEWWLPPSVDEGGLKTTARETARIMDLFTHHHLLTRLHLPFLLRPSIDGRYDYSKLTAVNASREAVSRFVSFRRSKSPVPYCRGVDFLAFIASATLCIAHIEAHRWSPNQAGSHKGRGTALGFLVHQRLADRAIMELTLDIMEFVARGDDGGGKKTDRIASSIAIILRRLLDIEADAAAGGAYSTNASHGGFSRPSSPVDGEEYYSDLAGSNGTTTLRIHIPHLGTIKIERVSARSAGADQAFFAVPSEVVGSDPRWPWTTSIDWQTDLDAPGPFESPLSAALVDAVPATTGDMSSVDISQGLPLGPRSDDAALLDVADRFFSSMGNINAANFARQPQGS</sequence>
<keyword evidence="1" id="KW-0805">Transcription regulation</keyword>
<keyword evidence="3" id="KW-0539">Nucleus</keyword>
<evidence type="ECO:0000259" key="5">
    <source>
        <dbReference type="PROSITE" id="PS50048"/>
    </source>
</evidence>
<dbReference type="InterPro" id="IPR001138">
    <property type="entry name" value="Zn2Cys6_DnaBD"/>
</dbReference>
<accession>A0AB34FVJ8</accession>
<evidence type="ECO:0000256" key="1">
    <source>
        <dbReference type="ARBA" id="ARBA00023015"/>
    </source>
</evidence>
<dbReference type="GO" id="GO:0000981">
    <property type="term" value="F:DNA-binding transcription factor activity, RNA polymerase II-specific"/>
    <property type="evidence" value="ECO:0007669"/>
    <property type="project" value="InterPro"/>
</dbReference>
<dbReference type="Gene3D" id="4.10.240.10">
    <property type="entry name" value="Zn(2)-C6 fungal-type DNA-binding domain"/>
    <property type="match status" value="1"/>
</dbReference>
<dbReference type="Pfam" id="PF00172">
    <property type="entry name" value="Zn_clus"/>
    <property type="match status" value="1"/>
</dbReference>
<evidence type="ECO:0000313" key="7">
    <source>
        <dbReference type="Proteomes" id="UP001163105"/>
    </source>
</evidence>
<feature type="domain" description="Zn(2)-C6 fungal-type" evidence="5">
    <location>
        <begin position="25"/>
        <end position="63"/>
    </location>
</feature>
<keyword evidence="7" id="KW-1185">Reference proteome</keyword>
<dbReference type="Proteomes" id="UP001163105">
    <property type="component" value="Unassembled WGS sequence"/>
</dbReference>
<dbReference type="SMART" id="SM00066">
    <property type="entry name" value="GAL4"/>
    <property type="match status" value="1"/>
</dbReference>
<organism evidence="6 7">
    <name type="scientific">Purpureocillium lavendulum</name>
    <dbReference type="NCBI Taxonomy" id="1247861"/>
    <lineage>
        <taxon>Eukaryota</taxon>
        <taxon>Fungi</taxon>
        <taxon>Dikarya</taxon>
        <taxon>Ascomycota</taxon>
        <taxon>Pezizomycotina</taxon>
        <taxon>Sordariomycetes</taxon>
        <taxon>Hypocreomycetidae</taxon>
        <taxon>Hypocreales</taxon>
        <taxon>Ophiocordycipitaceae</taxon>
        <taxon>Purpureocillium</taxon>
    </lineage>
</organism>
<gene>
    <name evidence="6" type="ORF">O9K51_03991</name>
</gene>
<reference evidence="6" key="1">
    <citation type="submission" date="2023-01" db="EMBL/GenBank/DDBJ databases">
        <title>The growth and conidiation of Purpureocillium lavendulum are regulated by nitrogen source and histone H3K14 acetylation.</title>
        <authorList>
            <person name="Tang P."/>
            <person name="Han J."/>
            <person name="Zhang C."/>
            <person name="Tang P."/>
            <person name="Qi F."/>
            <person name="Zhang K."/>
            <person name="Liang L."/>
        </authorList>
    </citation>
    <scope>NUCLEOTIDE SEQUENCE</scope>
    <source>
        <strain evidence="6">YMF1.00683</strain>
    </source>
</reference>
<keyword evidence="2" id="KW-0804">Transcription</keyword>
<dbReference type="GO" id="GO:0008270">
    <property type="term" value="F:zinc ion binding"/>
    <property type="evidence" value="ECO:0007669"/>
    <property type="project" value="InterPro"/>
</dbReference>
<dbReference type="PANTHER" id="PTHR47840">
    <property type="entry name" value="ZN(II)2CYS6 TRANSCRIPTION FACTOR (EUROFUNG)-RELATED"/>
    <property type="match status" value="1"/>
</dbReference>
<dbReference type="CDD" id="cd00067">
    <property type="entry name" value="GAL4"/>
    <property type="match status" value="1"/>
</dbReference>
<dbReference type="PANTHER" id="PTHR47840:SF1">
    <property type="entry name" value="ZN(II)2CYS6 TRANSCRIPTION FACTOR (EUROFUNG)"/>
    <property type="match status" value="1"/>
</dbReference>
<dbReference type="PROSITE" id="PS50048">
    <property type="entry name" value="ZN2_CY6_FUNGAL_2"/>
    <property type="match status" value="1"/>
</dbReference>
<protein>
    <submittedName>
        <fullName evidence="6">Zn 2cys6 transcription factor protein</fullName>
    </submittedName>
</protein>
<evidence type="ECO:0000256" key="2">
    <source>
        <dbReference type="ARBA" id="ARBA00023163"/>
    </source>
</evidence>
<evidence type="ECO:0000313" key="6">
    <source>
        <dbReference type="EMBL" id="KAJ6442816.1"/>
    </source>
</evidence>
<dbReference type="EMBL" id="JAQHRD010000003">
    <property type="protein sequence ID" value="KAJ6442816.1"/>
    <property type="molecule type" value="Genomic_DNA"/>
</dbReference>
<comment type="caution">
    <text evidence="6">The sequence shown here is derived from an EMBL/GenBank/DDBJ whole genome shotgun (WGS) entry which is preliminary data.</text>
</comment>
<name>A0AB34FVJ8_9HYPO</name>
<dbReference type="SUPFAM" id="SSF57701">
    <property type="entry name" value="Zn2/Cys6 DNA-binding domain"/>
    <property type="match status" value="1"/>
</dbReference>